<keyword evidence="17" id="KW-0282">Flagellum</keyword>
<evidence type="ECO:0000256" key="6">
    <source>
        <dbReference type="ARBA" id="ARBA00022741"/>
    </source>
</evidence>
<evidence type="ECO:0000256" key="1">
    <source>
        <dbReference type="ARBA" id="ARBA00004413"/>
    </source>
</evidence>
<comment type="similarity">
    <text evidence="2">Belongs to the GTP-binding SRP family.</text>
</comment>
<dbReference type="GO" id="GO:0006614">
    <property type="term" value="P:SRP-dependent cotranslational protein targeting to membrane"/>
    <property type="evidence" value="ECO:0007669"/>
    <property type="project" value="UniProtKB-UniRule"/>
</dbReference>
<dbReference type="GO" id="GO:0005886">
    <property type="term" value="C:plasma membrane"/>
    <property type="evidence" value="ECO:0007669"/>
    <property type="project" value="UniProtKB-SubCell"/>
</dbReference>
<sequence length="430" mass="46636">MKVKRFFAPSMAQALRLVRDEMGSDAVILSNRRVDNGVEIVTALNYNEGEVRAQFGVPDPAALNSGRVAALQAEHHLRLEGELGRARSHIRDVRERATARQNPSVAAATPAAQPEPVAPAAPAAVDPVQPEAWAEMRAEIHSLRELLQGRASAPASSALSERVSLVEKRLQERLQDLGLSRELSGSLAGEHAQGRLDNSWKSALKGIATSLVAEGREWMDRGGIYAMVGATGAGKTTTLGKLAARYVLKYGADSVALITTDRYRVAAHEQLFVFGRILGVPVRVVDESNNLDSLLDELSDKRLVLIDTAGLNASDRGWQEQMDELASSRHPIQTYLLMAATSQARIMKSTWHLYKMMGLAGCVITKLDEALTVGEVLEFIMDSQLPMAYYTDGQKIPQDLHRAGAGALVKLAVRRLQALAETPPLLSKGA</sequence>
<comment type="function">
    <text evidence="12">Necessary for flagellar biosynthesis. May be involved in translocation of the flagellum.</text>
</comment>
<dbReference type="AlphaFoldDB" id="A0A4P7XFG8"/>
<keyword evidence="4" id="KW-0813">Transport</keyword>
<dbReference type="SMART" id="SM00962">
    <property type="entry name" value="SRP54"/>
    <property type="match status" value="1"/>
</dbReference>
<evidence type="ECO:0000313" key="17">
    <source>
        <dbReference type="EMBL" id="QCF25688.1"/>
    </source>
</evidence>
<dbReference type="GO" id="GO:0005525">
    <property type="term" value="F:GTP binding"/>
    <property type="evidence" value="ECO:0007669"/>
    <property type="project" value="UniProtKB-UniRule"/>
</dbReference>
<keyword evidence="9" id="KW-0342">GTP-binding</keyword>
<dbReference type="FunFam" id="3.40.50.300:FF:000695">
    <property type="entry name" value="Flagellar biosynthesis regulator FlhF"/>
    <property type="match status" value="1"/>
</dbReference>
<dbReference type="InterPro" id="IPR027417">
    <property type="entry name" value="P-loop_NTPase"/>
</dbReference>
<evidence type="ECO:0000256" key="3">
    <source>
        <dbReference type="ARBA" id="ARBA00014919"/>
    </source>
</evidence>
<dbReference type="GO" id="GO:0044781">
    <property type="term" value="P:bacterial-type flagellum organization"/>
    <property type="evidence" value="ECO:0007669"/>
    <property type="project" value="UniProtKB-UniRule"/>
</dbReference>
<dbReference type="GO" id="GO:0005047">
    <property type="term" value="F:signal recognition particle binding"/>
    <property type="evidence" value="ECO:0007669"/>
    <property type="project" value="TreeGrafter"/>
</dbReference>
<dbReference type="InterPro" id="IPR047040">
    <property type="entry name" value="FlhF__GTPase_dom"/>
</dbReference>
<proteinExistence type="inferred from homology"/>
<dbReference type="InterPro" id="IPR020006">
    <property type="entry name" value="FlhF"/>
</dbReference>
<protein>
    <recommendedName>
        <fullName evidence="3 13">Flagellar biosynthesis protein FlhF</fullName>
    </recommendedName>
</protein>
<dbReference type="GO" id="GO:0015031">
    <property type="term" value="P:protein transport"/>
    <property type="evidence" value="ECO:0007669"/>
    <property type="project" value="UniProtKB-KW"/>
</dbReference>
<dbReference type="SUPFAM" id="SSF52540">
    <property type="entry name" value="P-loop containing nucleoside triphosphate hydrolases"/>
    <property type="match status" value="1"/>
</dbReference>
<dbReference type="InterPro" id="IPR000897">
    <property type="entry name" value="SRP54_GTPase_dom"/>
</dbReference>
<evidence type="ECO:0000256" key="12">
    <source>
        <dbReference type="ARBA" id="ARBA00025337"/>
    </source>
</evidence>
<accession>A0A4P7XFG8</accession>
<dbReference type="PANTHER" id="PTHR43134:SF3">
    <property type="entry name" value="FLAGELLAR BIOSYNTHESIS PROTEIN FLHF"/>
    <property type="match status" value="1"/>
</dbReference>
<feature type="domain" description="AAA+ ATPase" evidence="15">
    <location>
        <begin position="221"/>
        <end position="363"/>
    </location>
</feature>
<dbReference type="PANTHER" id="PTHR43134">
    <property type="entry name" value="SIGNAL RECOGNITION PARTICLE RECEPTOR SUBUNIT ALPHA"/>
    <property type="match status" value="1"/>
</dbReference>
<keyword evidence="7" id="KW-1005">Bacterial flagellum biogenesis</keyword>
<dbReference type="Gene3D" id="1.20.120.1380">
    <property type="entry name" value="Flagellar FlhF biosynthesis protein, N domain"/>
    <property type="match status" value="1"/>
</dbReference>
<keyword evidence="17" id="KW-0966">Cell projection</keyword>
<evidence type="ECO:0000256" key="4">
    <source>
        <dbReference type="ARBA" id="ARBA00022448"/>
    </source>
</evidence>
<comment type="subcellular location">
    <subcellularLocation>
        <location evidence="1">Cell membrane</location>
        <topology evidence="1">Peripheral membrane protein</topology>
        <orientation evidence="1">Cytoplasmic side</orientation>
    </subcellularLocation>
</comment>
<keyword evidence="5" id="KW-1003">Cell membrane</keyword>
<dbReference type="Gene3D" id="3.40.50.300">
    <property type="entry name" value="P-loop containing nucleotide triphosphate hydrolases"/>
    <property type="match status" value="1"/>
</dbReference>
<evidence type="ECO:0000259" key="15">
    <source>
        <dbReference type="SMART" id="SM00382"/>
    </source>
</evidence>
<feature type="region of interest" description="Disordered" evidence="14">
    <location>
        <begin position="96"/>
        <end position="126"/>
    </location>
</feature>
<reference evidence="17 18" key="1">
    <citation type="submission" date="2018-07" db="EMBL/GenBank/DDBJ databases">
        <title>Marsedoiliclastica nanhaica gen. nov. sp. nov., a novel marine hydrocarbonoclastic bacterium isolated from an in-situ enriched hydrocarbon-degrading consortium in deep-sea sediment.</title>
        <authorList>
            <person name="Dong C."/>
            <person name="Ma T."/>
            <person name="Liu R."/>
            <person name="Shao Z."/>
        </authorList>
    </citation>
    <scope>NUCLEOTIDE SEQUENCE [LARGE SCALE GENOMIC DNA]</scope>
    <source>
        <strain evidence="18">soil36-7</strain>
    </source>
</reference>
<dbReference type="CDD" id="cd17873">
    <property type="entry name" value="FlhF"/>
    <property type="match status" value="1"/>
</dbReference>
<feature type="domain" description="SRP54-type proteins GTP-binding" evidence="16">
    <location>
        <begin position="222"/>
        <end position="414"/>
    </location>
</feature>
<dbReference type="SMART" id="SM00382">
    <property type="entry name" value="AAA"/>
    <property type="match status" value="1"/>
</dbReference>
<evidence type="ECO:0000256" key="14">
    <source>
        <dbReference type="SAM" id="MobiDB-lite"/>
    </source>
</evidence>
<keyword evidence="6" id="KW-0547">Nucleotide-binding</keyword>
<evidence type="ECO:0000256" key="9">
    <source>
        <dbReference type="ARBA" id="ARBA00023134"/>
    </source>
</evidence>
<dbReference type="Proteomes" id="UP000298049">
    <property type="component" value="Chromosome"/>
</dbReference>
<organism evidence="17 18">
    <name type="scientific">Hydrocarboniclastica marina</name>
    <dbReference type="NCBI Taxonomy" id="2259620"/>
    <lineage>
        <taxon>Bacteria</taxon>
        <taxon>Pseudomonadati</taxon>
        <taxon>Pseudomonadota</taxon>
        <taxon>Gammaproteobacteria</taxon>
        <taxon>Alteromonadales</taxon>
        <taxon>Alteromonadaceae</taxon>
        <taxon>Hydrocarboniclastica</taxon>
    </lineage>
</organism>
<dbReference type="OrthoDB" id="9778554at2"/>
<evidence type="ECO:0000256" key="8">
    <source>
        <dbReference type="ARBA" id="ARBA00022927"/>
    </source>
</evidence>
<keyword evidence="18" id="KW-1185">Reference proteome</keyword>
<keyword evidence="17" id="KW-0969">Cilium</keyword>
<dbReference type="NCBIfam" id="TIGR03499">
    <property type="entry name" value="FlhF"/>
    <property type="match status" value="1"/>
</dbReference>
<evidence type="ECO:0000313" key="18">
    <source>
        <dbReference type="Proteomes" id="UP000298049"/>
    </source>
</evidence>
<gene>
    <name evidence="17" type="primary">flhF</name>
    <name evidence="17" type="ORF">soil367_07020</name>
</gene>
<evidence type="ECO:0000256" key="13">
    <source>
        <dbReference type="NCBIfam" id="TIGR03499"/>
    </source>
</evidence>
<dbReference type="GO" id="GO:0003924">
    <property type="term" value="F:GTPase activity"/>
    <property type="evidence" value="ECO:0007669"/>
    <property type="project" value="UniProtKB-UniRule"/>
</dbReference>
<evidence type="ECO:0000256" key="11">
    <source>
        <dbReference type="ARBA" id="ARBA00023225"/>
    </source>
</evidence>
<keyword evidence="11" id="KW-1006">Bacterial flagellum protein export</keyword>
<keyword evidence="10" id="KW-0472">Membrane</keyword>
<dbReference type="KEGG" id="hmi:soil367_07020"/>
<feature type="compositionally biased region" description="Low complexity" evidence="14">
    <location>
        <begin position="105"/>
        <end position="126"/>
    </location>
</feature>
<evidence type="ECO:0000256" key="2">
    <source>
        <dbReference type="ARBA" id="ARBA00008531"/>
    </source>
</evidence>
<keyword evidence="8" id="KW-0653">Protein transport</keyword>
<evidence type="ECO:0000259" key="16">
    <source>
        <dbReference type="SMART" id="SM00962"/>
    </source>
</evidence>
<dbReference type="RefSeq" id="WP_136548219.1">
    <property type="nucleotide sequence ID" value="NZ_CP031093.1"/>
</dbReference>
<name>A0A4P7XFG8_9ALTE</name>
<evidence type="ECO:0000256" key="10">
    <source>
        <dbReference type="ARBA" id="ARBA00023136"/>
    </source>
</evidence>
<dbReference type="Pfam" id="PF00448">
    <property type="entry name" value="SRP54"/>
    <property type="match status" value="1"/>
</dbReference>
<dbReference type="InterPro" id="IPR003593">
    <property type="entry name" value="AAA+_ATPase"/>
</dbReference>
<dbReference type="EMBL" id="CP031093">
    <property type="protein sequence ID" value="QCF25688.1"/>
    <property type="molecule type" value="Genomic_DNA"/>
</dbReference>
<evidence type="ECO:0000256" key="7">
    <source>
        <dbReference type="ARBA" id="ARBA00022795"/>
    </source>
</evidence>
<evidence type="ECO:0000256" key="5">
    <source>
        <dbReference type="ARBA" id="ARBA00022475"/>
    </source>
</evidence>